<dbReference type="AlphaFoldDB" id="A0A2Z6M9L2"/>
<organism evidence="1 2">
    <name type="scientific">Trifolium subterraneum</name>
    <name type="common">Subterranean clover</name>
    <dbReference type="NCBI Taxonomy" id="3900"/>
    <lineage>
        <taxon>Eukaryota</taxon>
        <taxon>Viridiplantae</taxon>
        <taxon>Streptophyta</taxon>
        <taxon>Embryophyta</taxon>
        <taxon>Tracheophyta</taxon>
        <taxon>Spermatophyta</taxon>
        <taxon>Magnoliopsida</taxon>
        <taxon>eudicotyledons</taxon>
        <taxon>Gunneridae</taxon>
        <taxon>Pentapetalae</taxon>
        <taxon>rosids</taxon>
        <taxon>fabids</taxon>
        <taxon>Fabales</taxon>
        <taxon>Fabaceae</taxon>
        <taxon>Papilionoideae</taxon>
        <taxon>50 kb inversion clade</taxon>
        <taxon>NPAAA clade</taxon>
        <taxon>Hologalegina</taxon>
        <taxon>IRL clade</taxon>
        <taxon>Trifolieae</taxon>
        <taxon>Trifolium</taxon>
    </lineage>
</organism>
<sequence>MLFTTTSQFSIATLLSSIFILAHLASRNWSQLHFTFLFVFSRQTRATIEYGI</sequence>
<evidence type="ECO:0000313" key="2">
    <source>
        <dbReference type="Proteomes" id="UP000242715"/>
    </source>
</evidence>
<keyword evidence="2" id="KW-1185">Reference proteome</keyword>
<gene>
    <name evidence="1" type="ORF">TSUD_118450</name>
</gene>
<evidence type="ECO:0000313" key="1">
    <source>
        <dbReference type="EMBL" id="GAU28238.1"/>
    </source>
</evidence>
<dbReference type="EMBL" id="DF973370">
    <property type="protein sequence ID" value="GAU28238.1"/>
    <property type="molecule type" value="Genomic_DNA"/>
</dbReference>
<proteinExistence type="predicted"/>
<accession>A0A2Z6M9L2</accession>
<dbReference type="Proteomes" id="UP000242715">
    <property type="component" value="Unassembled WGS sequence"/>
</dbReference>
<protein>
    <submittedName>
        <fullName evidence="1">Uncharacterized protein</fullName>
    </submittedName>
</protein>
<reference evidence="2" key="1">
    <citation type="journal article" date="2017" name="Front. Plant Sci.">
        <title>Climate Clever Clovers: New Paradigm to Reduce the Environmental Footprint of Ruminants by Breeding Low Methanogenic Forages Utilizing Haplotype Variation.</title>
        <authorList>
            <person name="Kaur P."/>
            <person name="Appels R."/>
            <person name="Bayer P.E."/>
            <person name="Keeble-Gagnere G."/>
            <person name="Wang J."/>
            <person name="Hirakawa H."/>
            <person name="Shirasawa K."/>
            <person name="Vercoe P."/>
            <person name="Stefanova K."/>
            <person name="Durmic Z."/>
            <person name="Nichols P."/>
            <person name="Revell C."/>
            <person name="Isobe S.N."/>
            <person name="Edwards D."/>
            <person name="Erskine W."/>
        </authorList>
    </citation>
    <scope>NUCLEOTIDE SEQUENCE [LARGE SCALE GENOMIC DNA]</scope>
    <source>
        <strain evidence="2">cv. Daliak</strain>
    </source>
</reference>
<name>A0A2Z6M9L2_TRISU</name>